<organism evidence="1 2">
    <name type="scientific">Williamsia marianensis</name>
    <dbReference type="NCBI Taxonomy" id="85044"/>
    <lineage>
        <taxon>Bacteria</taxon>
        <taxon>Bacillati</taxon>
        <taxon>Actinomycetota</taxon>
        <taxon>Actinomycetes</taxon>
        <taxon>Mycobacteriales</taxon>
        <taxon>Nocardiaceae</taxon>
        <taxon>Williamsia</taxon>
    </lineage>
</organism>
<comment type="caution">
    <text evidence="1">The sequence shown here is derived from an EMBL/GenBank/DDBJ whole genome shotgun (WGS) entry which is preliminary data.</text>
</comment>
<reference evidence="1 2" key="1">
    <citation type="submission" date="2017-10" db="EMBL/GenBank/DDBJ databases">
        <title>The draft genome sequence of Williamsia sp. BULT 1.1 isolated from the semi-arid grassland soils from South Africa.</title>
        <authorList>
            <person name="Kabwe M.H."/>
            <person name="Govender N."/>
            <person name="Mutseka Lunga P."/>
            <person name="Vikram S."/>
            <person name="Makhalanyane T.P."/>
        </authorList>
    </citation>
    <scope>NUCLEOTIDE SEQUENCE [LARGE SCALE GENOMIC DNA]</scope>
    <source>
        <strain evidence="1 2">BULT 1.1</strain>
    </source>
</reference>
<accession>A0A2G3PID8</accession>
<evidence type="ECO:0000313" key="2">
    <source>
        <dbReference type="Proteomes" id="UP000225108"/>
    </source>
</evidence>
<name>A0A2G3PID8_WILMA</name>
<protein>
    <submittedName>
        <fullName evidence="1">Uncharacterized protein</fullName>
    </submittedName>
</protein>
<dbReference type="AlphaFoldDB" id="A0A2G3PID8"/>
<dbReference type="EMBL" id="PEBD01000011">
    <property type="protein sequence ID" value="PHV64882.1"/>
    <property type="molecule type" value="Genomic_DNA"/>
</dbReference>
<dbReference type="Proteomes" id="UP000225108">
    <property type="component" value="Unassembled WGS sequence"/>
</dbReference>
<sequence>MVESDQSTVLARRAARLLPAPPDTGDAFGMLAWEELVLATAKRLGMVARCDTRHLPPDVVMPAPGTKVTWQTLLKLGALLNSDDAIGDRAAGWFTSTTTTLSETAAARWGSAENAGACAGGVRRMRGRRVELAHD</sequence>
<evidence type="ECO:0000313" key="1">
    <source>
        <dbReference type="EMBL" id="PHV64882.1"/>
    </source>
</evidence>
<proteinExistence type="predicted"/>
<gene>
    <name evidence="1" type="ORF">CSW57_21685</name>
</gene>
<dbReference type="RefSeq" id="WP_099384727.1">
    <property type="nucleotide sequence ID" value="NZ_PEBD01000011.1"/>
</dbReference>